<dbReference type="PANTHER" id="PTHR22776:SF49">
    <property type="entry name" value="MARVEL DOMAIN-CONTAINING PROTEIN"/>
    <property type="match status" value="1"/>
</dbReference>
<evidence type="ECO:0000256" key="4">
    <source>
        <dbReference type="ARBA" id="ARBA00023136"/>
    </source>
</evidence>
<proteinExistence type="predicted"/>
<reference evidence="8" key="2">
    <citation type="submission" date="2015-06" db="UniProtKB">
        <authorList>
            <consortium name="EnsemblMetazoa"/>
        </authorList>
    </citation>
    <scope>IDENTIFICATION</scope>
</reference>
<dbReference type="InterPro" id="IPR050578">
    <property type="entry name" value="MARVEL-CKLF_proteins"/>
</dbReference>
<dbReference type="eggNOG" id="KOG4788">
    <property type="taxonomic scope" value="Eukaryota"/>
</dbReference>
<comment type="subcellular location">
    <subcellularLocation>
        <location evidence="1">Membrane</location>
        <topology evidence="1">Multi-pass membrane protein</topology>
    </subcellularLocation>
</comment>
<feature type="domain" description="MARVEL" evidence="7">
    <location>
        <begin position="33"/>
        <end position="156"/>
    </location>
</feature>
<dbReference type="EMBL" id="CAEY01000548">
    <property type="status" value="NOT_ANNOTATED_CDS"/>
    <property type="molecule type" value="Genomic_DNA"/>
</dbReference>
<evidence type="ECO:0000256" key="5">
    <source>
        <dbReference type="PROSITE-ProRule" id="PRU00581"/>
    </source>
</evidence>
<dbReference type="TCDB" id="1.A.64.4.2">
    <property type="family name" value="the plasmolipin (plasmolipin) family"/>
</dbReference>
<organism evidence="8 9">
    <name type="scientific">Tetranychus urticae</name>
    <name type="common">Two-spotted spider mite</name>
    <dbReference type="NCBI Taxonomy" id="32264"/>
    <lineage>
        <taxon>Eukaryota</taxon>
        <taxon>Metazoa</taxon>
        <taxon>Ecdysozoa</taxon>
        <taxon>Arthropoda</taxon>
        <taxon>Chelicerata</taxon>
        <taxon>Arachnida</taxon>
        <taxon>Acari</taxon>
        <taxon>Acariformes</taxon>
        <taxon>Trombidiformes</taxon>
        <taxon>Prostigmata</taxon>
        <taxon>Eleutherengona</taxon>
        <taxon>Raphignathae</taxon>
        <taxon>Tetranychoidea</taxon>
        <taxon>Tetranychidae</taxon>
        <taxon>Tetranychus</taxon>
    </lineage>
</organism>
<feature type="transmembrane region" description="Helical" evidence="6">
    <location>
        <begin position="102"/>
        <end position="124"/>
    </location>
</feature>
<dbReference type="HOGENOM" id="CLU_090110_0_0_1"/>
<dbReference type="KEGG" id="tut:107367390"/>
<reference evidence="9" key="1">
    <citation type="submission" date="2011-08" db="EMBL/GenBank/DDBJ databases">
        <authorList>
            <person name="Rombauts S."/>
        </authorList>
    </citation>
    <scope>NUCLEOTIDE SEQUENCE</scope>
    <source>
        <strain evidence="9">London</strain>
    </source>
</reference>
<dbReference type="PANTHER" id="PTHR22776">
    <property type="entry name" value="MARVEL-CONTAINING POTENTIAL LIPID RAFT-ASSOCIATED PROTEIN"/>
    <property type="match status" value="1"/>
</dbReference>
<feature type="transmembrane region" description="Helical" evidence="6">
    <location>
        <begin position="40"/>
        <end position="59"/>
    </location>
</feature>
<dbReference type="GO" id="GO:0016020">
    <property type="term" value="C:membrane"/>
    <property type="evidence" value="ECO:0007669"/>
    <property type="project" value="UniProtKB-SubCell"/>
</dbReference>
<sequence length="174" mass="18888">MSNVGGFPTTINTATTTSTTTKVTPFVWFDPTYLKTIPGLIKAISSAVVLIGFICGTVGDCRGCSSVAFYSTITMVCFWITLLLLAAYLFHIIEKLHNIPWLLVEMVYCFLACLLLLVSSIVIIADGSVYAAAGFFGLFATSLYGIDTFLKFLSHRKGEIAQGERTMNSSPSRA</sequence>
<dbReference type="PROSITE" id="PS51225">
    <property type="entry name" value="MARVEL"/>
    <property type="match status" value="1"/>
</dbReference>
<keyword evidence="2 5" id="KW-0812">Transmembrane</keyword>
<dbReference type="OrthoDB" id="10028364at2759"/>
<evidence type="ECO:0000313" key="9">
    <source>
        <dbReference type="Proteomes" id="UP000015104"/>
    </source>
</evidence>
<keyword evidence="3 6" id="KW-1133">Transmembrane helix</keyword>
<dbReference type="Proteomes" id="UP000015104">
    <property type="component" value="Unassembled WGS sequence"/>
</dbReference>
<dbReference type="STRING" id="32264.T1KTW6"/>
<dbReference type="InterPro" id="IPR008253">
    <property type="entry name" value="Marvel"/>
</dbReference>
<evidence type="ECO:0000256" key="2">
    <source>
        <dbReference type="ARBA" id="ARBA00022692"/>
    </source>
</evidence>
<evidence type="ECO:0000313" key="8">
    <source>
        <dbReference type="EnsemblMetazoa" id="tetur21g01260.1"/>
    </source>
</evidence>
<dbReference type="EnsemblMetazoa" id="tetur21g01260.1">
    <property type="protein sequence ID" value="tetur21g01260.1"/>
    <property type="gene ID" value="tetur21g01260"/>
</dbReference>
<evidence type="ECO:0000256" key="6">
    <source>
        <dbReference type="SAM" id="Phobius"/>
    </source>
</evidence>
<protein>
    <recommendedName>
        <fullName evidence="7">MARVEL domain-containing protein</fullName>
    </recommendedName>
</protein>
<feature type="transmembrane region" description="Helical" evidence="6">
    <location>
        <begin position="65"/>
        <end position="90"/>
    </location>
</feature>
<evidence type="ECO:0000256" key="3">
    <source>
        <dbReference type="ARBA" id="ARBA00022989"/>
    </source>
</evidence>
<name>T1KTW6_TETUR</name>
<keyword evidence="4 5" id="KW-0472">Membrane</keyword>
<feature type="transmembrane region" description="Helical" evidence="6">
    <location>
        <begin position="130"/>
        <end position="150"/>
    </location>
</feature>
<keyword evidence="9" id="KW-1185">Reference proteome</keyword>
<dbReference type="AlphaFoldDB" id="T1KTW6"/>
<gene>
    <name evidence="8" type="primary">107367390</name>
</gene>
<accession>T1KTW6</accession>
<dbReference type="Pfam" id="PF01284">
    <property type="entry name" value="MARVEL"/>
    <property type="match status" value="1"/>
</dbReference>
<evidence type="ECO:0000259" key="7">
    <source>
        <dbReference type="PROSITE" id="PS51225"/>
    </source>
</evidence>
<evidence type="ECO:0000256" key="1">
    <source>
        <dbReference type="ARBA" id="ARBA00004141"/>
    </source>
</evidence>
<dbReference type="OMA" id="NHKKGAE"/>